<dbReference type="PANTHER" id="PTHR45752">
    <property type="entry name" value="LEUCINE-RICH REPEAT-CONTAINING"/>
    <property type="match status" value="1"/>
</dbReference>
<accession>A0ABD3JHC3</accession>
<evidence type="ECO:0000313" key="3">
    <source>
        <dbReference type="EMBL" id="KAL3727501.1"/>
    </source>
</evidence>
<feature type="domain" description="Disease resistance R13L4/SHOC-2-like LRR" evidence="2">
    <location>
        <begin position="55"/>
        <end position="165"/>
    </location>
</feature>
<comment type="caution">
    <text evidence="3">The sequence shown here is derived from an EMBL/GenBank/DDBJ whole genome shotgun (WGS) entry which is preliminary data.</text>
</comment>
<name>A0ABD3JHC3_EUCGL</name>
<dbReference type="Gene3D" id="3.80.10.10">
    <property type="entry name" value="Ribonuclease Inhibitor"/>
    <property type="match status" value="4"/>
</dbReference>
<dbReference type="PANTHER" id="PTHR45752:SF195">
    <property type="entry name" value="LEUCINE-RICH REPEAT (LRR) FAMILY PROTEIN-RELATED"/>
    <property type="match status" value="1"/>
</dbReference>
<proteinExistence type="predicted"/>
<sequence length="522" mass="60221">MKNLKVLDLANCQCLRRTPNFFAHSNLERLILSRCESLMEIDRSICQLKRLVFLDVSYCWQLQRLPTELGGLARLKYLSLRNCESLKRLPSTIGNLKALTKLDISCMSIKELPDSIGKLKNLKVVKLQESDISKIHDAFWMMKKLEKIKIVGKKYPLESFYVEIGDCIYKNKSLRILRLGQVRIHAIPRLPKSLIELKLWELHMDTCPDISNLTNLKVLYLSFRPRNCDGKSKGLREEPIPRWIGNLSKLESLTLLFHWETSSWTDCYLSHPRRLPRLPPSLSSIRVEGCDSLCSMDLSNLRKLSSLWISHSAVAEIQGLGCLKNLRDLVLHHLKLAMLPDLSKLNKLRLIRVRECGNLVEIQGELPRFLDRLEIYLSPFLQQLPDLFSLMGKTDVEISWCNQVLEDAVMDRHRLLLRGFRQMQILPDLSNLNELKFLQVENCGNLVEIQGELPQSLEVLRIESCESLQNLPDLSSLKGLRKVTIRRCRKLVLEEICQLCSQKSLEFVGEDNEYGTLHLEAS</sequence>
<dbReference type="Pfam" id="PF23598">
    <property type="entry name" value="LRR_14"/>
    <property type="match status" value="1"/>
</dbReference>
<evidence type="ECO:0000259" key="2">
    <source>
        <dbReference type="Pfam" id="PF23598"/>
    </source>
</evidence>
<organism evidence="3 4">
    <name type="scientific">Eucalyptus globulus</name>
    <name type="common">Tasmanian blue gum</name>
    <dbReference type="NCBI Taxonomy" id="34317"/>
    <lineage>
        <taxon>Eukaryota</taxon>
        <taxon>Viridiplantae</taxon>
        <taxon>Streptophyta</taxon>
        <taxon>Embryophyta</taxon>
        <taxon>Tracheophyta</taxon>
        <taxon>Spermatophyta</taxon>
        <taxon>Magnoliopsida</taxon>
        <taxon>eudicotyledons</taxon>
        <taxon>Gunneridae</taxon>
        <taxon>Pentapetalae</taxon>
        <taxon>rosids</taxon>
        <taxon>malvids</taxon>
        <taxon>Myrtales</taxon>
        <taxon>Myrtaceae</taxon>
        <taxon>Myrtoideae</taxon>
        <taxon>Eucalypteae</taxon>
        <taxon>Eucalyptus</taxon>
    </lineage>
</organism>
<evidence type="ECO:0000256" key="1">
    <source>
        <dbReference type="ARBA" id="ARBA00022737"/>
    </source>
</evidence>
<dbReference type="Proteomes" id="UP001634007">
    <property type="component" value="Unassembled WGS sequence"/>
</dbReference>
<dbReference type="EMBL" id="JBJKBG010000008">
    <property type="protein sequence ID" value="KAL3727501.1"/>
    <property type="molecule type" value="Genomic_DNA"/>
</dbReference>
<dbReference type="SUPFAM" id="SSF52058">
    <property type="entry name" value="L domain-like"/>
    <property type="match status" value="2"/>
</dbReference>
<keyword evidence="4" id="KW-1185">Reference proteome</keyword>
<dbReference type="InterPro" id="IPR050715">
    <property type="entry name" value="LRR-SigEffector_domain"/>
</dbReference>
<dbReference type="AlphaFoldDB" id="A0ABD3JHC3"/>
<protein>
    <recommendedName>
        <fullName evidence="2">Disease resistance R13L4/SHOC-2-like LRR domain-containing protein</fullName>
    </recommendedName>
</protein>
<reference evidence="3 4" key="1">
    <citation type="submission" date="2024-11" db="EMBL/GenBank/DDBJ databases">
        <title>Chromosome-level genome assembly of Eucalyptus globulus Labill. provides insights into its genome evolution.</title>
        <authorList>
            <person name="Li X."/>
        </authorList>
    </citation>
    <scope>NUCLEOTIDE SEQUENCE [LARGE SCALE GENOMIC DNA]</scope>
    <source>
        <strain evidence="3">CL2024</strain>
        <tissue evidence="3">Fresh tender leaves</tissue>
    </source>
</reference>
<dbReference type="InterPro" id="IPR055414">
    <property type="entry name" value="LRR_R13L4/SHOC2-like"/>
</dbReference>
<evidence type="ECO:0000313" key="4">
    <source>
        <dbReference type="Proteomes" id="UP001634007"/>
    </source>
</evidence>
<keyword evidence="1" id="KW-0677">Repeat</keyword>
<gene>
    <name evidence="3" type="ORF">ACJRO7_032263</name>
</gene>
<dbReference type="InterPro" id="IPR032675">
    <property type="entry name" value="LRR_dom_sf"/>
</dbReference>